<protein>
    <submittedName>
        <fullName evidence="1">Uncharacterized protein</fullName>
    </submittedName>
</protein>
<organism evidence="1">
    <name type="scientific">marine sediment metagenome</name>
    <dbReference type="NCBI Taxonomy" id="412755"/>
    <lineage>
        <taxon>unclassified sequences</taxon>
        <taxon>metagenomes</taxon>
        <taxon>ecological metagenomes</taxon>
    </lineage>
</organism>
<gene>
    <name evidence="1" type="ORF">LCGC14_1422290</name>
</gene>
<accession>A0A0F9JRL3</accession>
<dbReference type="AlphaFoldDB" id="A0A0F9JRL3"/>
<sequence length="122" mass="14802">MICREEYIAINVDSDQVFNVRYKVPENPQESNWICKDCGDPVFYNNYFGCFKLLLNSHFLFLNSFKFHFRILHSQIYSTNFSYFNFIFFSVPKFNSSRFFFIVVKFNDYLFITKLIDEKVKL</sequence>
<name>A0A0F9JRL3_9ZZZZ</name>
<reference evidence="1" key="1">
    <citation type="journal article" date="2015" name="Nature">
        <title>Complex archaea that bridge the gap between prokaryotes and eukaryotes.</title>
        <authorList>
            <person name="Spang A."/>
            <person name="Saw J.H."/>
            <person name="Jorgensen S.L."/>
            <person name="Zaremba-Niedzwiedzka K."/>
            <person name="Martijn J."/>
            <person name="Lind A.E."/>
            <person name="van Eijk R."/>
            <person name="Schleper C."/>
            <person name="Guy L."/>
            <person name="Ettema T.J."/>
        </authorList>
    </citation>
    <scope>NUCLEOTIDE SEQUENCE</scope>
</reference>
<proteinExistence type="predicted"/>
<dbReference type="EMBL" id="LAZR01009503">
    <property type="protein sequence ID" value="KKM72263.1"/>
    <property type="molecule type" value="Genomic_DNA"/>
</dbReference>
<comment type="caution">
    <text evidence="1">The sequence shown here is derived from an EMBL/GenBank/DDBJ whole genome shotgun (WGS) entry which is preliminary data.</text>
</comment>
<evidence type="ECO:0000313" key="1">
    <source>
        <dbReference type="EMBL" id="KKM72263.1"/>
    </source>
</evidence>